<dbReference type="InterPro" id="IPR015947">
    <property type="entry name" value="PUA-like_sf"/>
</dbReference>
<dbReference type="PaxDb" id="166486-ERS852572_00455"/>
<dbReference type="CDD" id="cd18084">
    <property type="entry name" value="RsmE-like"/>
    <property type="match status" value="1"/>
</dbReference>
<dbReference type="InterPro" id="IPR029028">
    <property type="entry name" value="Alpha/beta_knot_MTases"/>
</dbReference>
<keyword evidence="9 12" id="KW-0949">S-adenosyl-L-methionine</keyword>
<dbReference type="EMBL" id="CYXZ01000003">
    <property type="protein sequence ID" value="CUM78455.1"/>
    <property type="molecule type" value="Genomic_DNA"/>
</dbReference>
<evidence type="ECO:0000256" key="6">
    <source>
        <dbReference type="ARBA" id="ARBA00022552"/>
    </source>
</evidence>
<comment type="similarity">
    <text evidence="2 12">Belongs to the RNA methyltransferase RsmE family.</text>
</comment>
<dbReference type="Pfam" id="PF20260">
    <property type="entry name" value="PUA_4"/>
    <property type="match status" value="1"/>
</dbReference>
<evidence type="ECO:0000256" key="3">
    <source>
        <dbReference type="ARBA" id="ARBA00012328"/>
    </source>
</evidence>
<evidence type="ECO:0000256" key="5">
    <source>
        <dbReference type="ARBA" id="ARBA00022490"/>
    </source>
</evidence>
<dbReference type="InterPro" id="IPR046887">
    <property type="entry name" value="RsmE_PUA-like"/>
</dbReference>
<evidence type="ECO:0000256" key="10">
    <source>
        <dbReference type="ARBA" id="ARBA00025699"/>
    </source>
</evidence>
<evidence type="ECO:0000313" key="15">
    <source>
        <dbReference type="EMBL" id="CUM78455.1"/>
    </source>
</evidence>
<evidence type="ECO:0000259" key="13">
    <source>
        <dbReference type="Pfam" id="PF04452"/>
    </source>
</evidence>
<protein>
    <recommendedName>
        <fullName evidence="4 12">Ribosomal RNA small subunit methyltransferase E</fullName>
        <ecNumber evidence="3 12">2.1.1.193</ecNumber>
    </recommendedName>
</protein>
<reference evidence="15 16" key="1">
    <citation type="submission" date="2015-09" db="EMBL/GenBank/DDBJ databases">
        <authorList>
            <consortium name="Pathogen Informatics"/>
        </authorList>
    </citation>
    <scope>NUCLEOTIDE SEQUENCE [LARGE SCALE GENOMIC DNA]</scope>
    <source>
        <strain evidence="15 16">2789STDY5834960</strain>
    </source>
</reference>
<comment type="subcellular location">
    <subcellularLocation>
        <location evidence="1 12">Cytoplasm</location>
    </subcellularLocation>
</comment>
<dbReference type="Gene3D" id="3.40.1280.10">
    <property type="match status" value="1"/>
</dbReference>
<dbReference type="PANTHER" id="PTHR30027">
    <property type="entry name" value="RIBOSOMAL RNA SMALL SUBUNIT METHYLTRANSFERASE E"/>
    <property type="match status" value="1"/>
</dbReference>
<keyword evidence="6 12" id="KW-0698">rRNA processing</keyword>
<dbReference type="PANTHER" id="PTHR30027:SF3">
    <property type="entry name" value="16S RRNA (URACIL(1498)-N(3))-METHYLTRANSFERASE"/>
    <property type="match status" value="1"/>
</dbReference>
<evidence type="ECO:0000256" key="7">
    <source>
        <dbReference type="ARBA" id="ARBA00022603"/>
    </source>
</evidence>
<evidence type="ECO:0000256" key="8">
    <source>
        <dbReference type="ARBA" id="ARBA00022679"/>
    </source>
</evidence>
<feature type="domain" description="Ribosomal RNA small subunit methyltransferase E methyltransferase" evidence="13">
    <location>
        <begin position="73"/>
        <end position="238"/>
    </location>
</feature>
<keyword evidence="8 12" id="KW-0808">Transferase</keyword>
<comment type="function">
    <text evidence="10 12">Specifically methylates the N3 position of the uracil ring of uridine 1498 (m3U1498) in 16S rRNA. Acts on the fully assembled 30S ribosomal subunit.</text>
</comment>
<dbReference type="OrthoDB" id="9815641at2"/>
<organism evidence="15 16">
    <name type="scientific">Roseburia intestinalis</name>
    <dbReference type="NCBI Taxonomy" id="166486"/>
    <lineage>
        <taxon>Bacteria</taxon>
        <taxon>Bacillati</taxon>
        <taxon>Bacillota</taxon>
        <taxon>Clostridia</taxon>
        <taxon>Lachnospirales</taxon>
        <taxon>Lachnospiraceae</taxon>
        <taxon>Roseburia</taxon>
    </lineage>
</organism>
<dbReference type="SUPFAM" id="SSF88697">
    <property type="entry name" value="PUA domain-like"/>
    <property type="match status" value="1"/>
</dbReference>
<dbReference type="EC" id="2.1.1.193" evidence="3 12"/>
<dbReference type="InterPro" id="IPR046886">
    <property type="entry name" value="RsmE_MTase_dom"/>
</dbReference>
<dbReference type="RefSeq" id="WP_055193237.1">
    <property type="nucleotide sequence ID" value="NZ_CABIYH010000003.1"/>
</dbReference>
<keyword evidence="7 12" id="KW-0489">Methyltransferase</keyword>
<evidence type="ECO:0000256" key="4">
    <source>
        <dbReference type="ARBA" id="ARBA00013673"/>
    </source>
</evidence>
<dbReference type="InterPro" id="IPR029026">
    <property type="entry name" value="tRNA_m1G_MTases_N"/>
</dbReference>
<evidence type="ECO:0000256" key="1">
    <source>
        <dbReference type="ARBA" id="ARBA00004496"/>
    </source>
</evidence>
<evidence type="ECO:0000313" key="16">
    <source>
        <dbReference type="Proteomes" id="UP000095350"/>
    </source>
</evidence>
<dbReference type="GO" id="GO:0070042">
    <property type="term" value="F:rRNA (uridine-N3-)-methyltransferase activity"/>
    <property type="evidence" value="ECO:0007669"/>
    <property type="project" value="TreeGrafter"/>
</dbReference>
<dbReference type="AlphaFoldDB" id="A0A173RL06"/>
<dbReference type="STRING" id="166486.ERS852572_00455"/>
<dbReference type="NCBIfam" id="TIGR00046">
    <property type="entry name" value="RsmE family RNA methyltransferase"/>
    <property type="match status" value="1"/>
</dbReference>
<accession>A0A173RL06</accession>
<evidence type="ECO:0000256" key="12">
    <source>
        <dbReference type="PIRNR" id="PIRNR015601"/>
    </source>
</evidence>
<dbReference type="SUPFAM" id="SSF75217">
    <property type="entry name" value="alpha/beta knot"/>
    <property type="match status" value="1"/>
</dbReference>
<evidence type="ECO:0000256" key="11">
    <source>
        <dbReference type="ARBA" id="ARBA00047944"/>
    </source>
</evidence>
<dbReference type="Gene3D" id="2.40.240.20">
    <property type="entry name" value="Hypothetical PUA domain-like, domain 1"/>
    <property type="match status" value="1"/>
</dbReference>
<dbReference type="InterPro" id="IPR006700">
    <property type="entry name" value="RsmE"/>
</dbReference>
<dbReference type="PIRSF" id="PIRSF015601">
    <property type="entry name" value="MTase_slr0722"/>
    <property type="match status" value="1"/>
</dbReference>
<sequence>MYQFFVESGQIGKDSVMIEGSDVNHIKNVLRMKPGEKIRISGPARENYFCEIAEIEDSFVRASILEKDETGTELPNRIYLFQGLPKNDKMELIIQKAVELGVYEIIPVAMKNCVVKLDAKKAAAKTARWQGIAESAAKQSKRSLIPKVSEPVSYKEAVAYAMKLDQKLVPYENERGMAATREAVEAVRPGESIGIFIGPEGGFAPEEIEAVKGEMKLISLGSRILRTETAGFTTLAILMYHIETSCPEKSN</sequence>
<dbReference type="Pfam" id="PF04452">
    <property type="entry name" value="Methyltrans_RNA"/>
    <property type="match status" value="1"/>
</dbReference>
<keyword evidence="5 12" id="KW-0963">Cytoplasm</keyword>
<dbReference type="GO" id="GO:0005737">
    <property type="term" value="C:cytoplasm"/>
    <property type="evidence" value="ECO:0007669"/>
    <property type="project" value="UniProtKB-SubCell"/>
</dbReference>
<dbReference type="GO" id="GO:0070475">
    <property type="term" value="P:rRNA base methylation"/>
    <property type="evidence" value="ECO:0007669"/>
    <property type="project" value="TreeGrafter"/>
</dbReference>
<evidence type="ECO:0000256" key="9">
    <source>
        <dbReference type="ARBA" id="ARBA00022691"/>
    </source>
</evidence>
<dbReference type="Proteomes" id="UP000095350">
    <property type="component" value="Unassembled WGS sequence"/>
</dbReference>
<evidence type="ECO:0000259" key="14">
    <source>
        <dbReference type="Pfam" id="PF20260"/>
    </source>
</evidence>
<name>A0A173RL06_9FIRM</name>
<feature type="domain" description="Ribosomal RNA small subunit methyltransferase E PUA-like" evidence="14">
    <location>
        <begin position="18"/>
        <end position="64"/>
    </location>
</feature>
<comment type="catalytic activity">
    <reaction evidence="11 12">
        <text>uridine(1498) in 16S rRNA + S-adenosyl-L-methionine = N(3)-methyluridine(1498) in 16S rRNA + S-adenosyl-L-homocysteine + H(+)</text>
        <dbReference type="Rhea" id="RHEA:42920"/>
        <dbReference type="Rhea" id="RHEA-COMP:10283"/>
        <dbReference type="Rhea" id="RHEA-COMP:10284"/>
        <dbReference type="ChEBI" id="CHEBI:15378"/>
        <dbReference type="ChEBI" id="CHEBI:57856"/>
        <dbReference type="ChEBI" id="CHEBI:59789"/>
        <dbReference type="ChEBI" id="CHEBI:65315"/>
        <dbReference type="ChEBI" id="CHEBI:74502"/>
        <dbReference type="EC" id="2.1.1.193"/>
    </reaction>
</comment>
<proteinExistence type="inferred from homology"/>
<gene>
    <name evidence="15" type="primary">rsmE</name>
    <name evidence="15" type="ORF">ERS852572_00455</name>
</gene>
<evidence type="ECO:0000256" key="2">
    <source>
        <dbReference type="ARBA" id="ARBA00005528"/>
    </source>
</evidence>